<keyword evidence="15" id="KW-1185">Reference proteome</keyword>
<gene>
    <name evidence="11" type="primary">nadD</name>
    <name evidence="14" type="ORF">J2D77_15435</name>
</gene>
<dbReference type="InterPro" id="IPR005248">
    <property type="entry name" value="NadD/NMNAT"/>
</dbReference>
<evidence type="ECO:0000256" key="4">
    <source>
        <dbReference type="ARBA" id="ARBA00022642"/>
    </source>
</evidence>
<dbReference type="PANTHER" id="PTHR39321:SF3">
    <property type="entry name" value="PHOSPHOPANTETHEINE ADENYLYLTRANSFERASE"/>
    <property type="match status" value="1"/>
</dbReference>
<evidence type="ECO:0000256" key="2">
    <source>
        <dbReference type="ARBA" id="ARBA00005019"/>
    </source>
</evidence>
<keyword evidence="5 11" id="KW-0808">Transferase</keyword>
<comment type="caution">
    <text evidence="14">The sequence shown here is derived from an EMBL/GenBank/DDBJ whole genome shotgun (WGS) entry which is preliminary data.</text>
</comment>
<evidence type="ECO:0000313" key="15">
    <source>
        <dbReference type="Proteomes" id="UP000664073"/>
    </source>
</evidence>
<evidence type="ECO:0000313" key="14">
    <source>
        <dbReference type="EMBL" id="MBO1326541.1"/>
    </source>
</evidence>
<dbReference type="GO" id="GO:0005524">
    <property type="term" value="F:ATP binding"/>
    <property type="evidence" value="ECO:0007669"/>
    <property type="project" value="UniProtKB-KW"/>
</dbReference>
<keyword evidence="4 11" id="KW-0662">Pyridine nucleotide biosynthesis</keyword>
<keyword evidence="8 11" id="KW-0067">ATP-binding</keyword>
<dbReference type="GO" id="GO:0009435">
    <property type="term" value="P:NAD+ biosynthetic process"/>
    <property type="evidence" value="ECO:0007669"/>
    <property type="project" value="UniProtKB-UniRule"/>
</dbReference>
<comment type="catalytic activity">
    <reaction evidence="10 11">
        <text>nicotinate beta-D-ribonucleotide + ATP + H(+) = deamido-NAD(+) + diphosphate</text>
        <dbReference type="Rhea" id="RHEA:22860"/>
        <dbReference type="ChEBI" id="CHEBI:15378"/>
        <dbReference type="ChEBI" id="CHEBI:30616"/>
        <dbReference type="ChEBI" id="CHEBI:33019"/>
        <dbReference type="ChEBI" id="CHEBI:57502"/>
        <dbReference type="ChEBI" id="CHEBI:58437"/>
        <dbReference type="EC" id="2.7.7.18"/>
    </reaction>
</comment>
<comment type="pathway">
    <text evidence="2 11">Cofactor biosynthesis; NAD(+) biosynthesis; deamido-NAD(+) from nicotinate D-ribonucleotide: step 1/1.</text>
</comment>
<evidence type="ECO:0000256" key="6">
    <source>
        <dbReference type="ARBA" id="ARBA00022695"/>
    </source>
</evidence>
<protein>
    <recommendedName>
        <fullName evidence="11">Probable nicotinate-nucleotide adenylyltransferase</fullName>
        <ecNumber evidence="11">2.7.7.18</ecNumber>
    </recommendedName>
    <alternativeName>
        <fullName evidence="11">Deamido-NAD(+) diphosphorylase</fullName>
    </alternativeName>
    <alternativeName>
        <fullName evidence="11">Deamido-NAD(+) pyrophosphorylase</fullName>
    </alternativeName>
    <alternativeName>
        <fullName evidence="11">Nicotinate mononucleotide adenylyltransferase</fullName>
        <shortName evidence="11">NaMN adenylyltransferase</shortName>
    </alternativeName>
</protein>
<evidence type="ECO:0000256" key="11">
    <source>
        <dbReference type="HAMAP-Rule" id="MF_00244"/>
    </source>
</evidence>
<dbReference type="SUPFAM" id="SSF52374">
    <property type="entry name" value="Nucleotidylyl transferase"/>
    <property type="match status" value="1"/>
</dbReference>
<sequence>MQKPMPDTAATRIPEWGDTRCCRIGLLGGSFNPGHVWHRAIAYRALVELQLDQVWLMVSPGNPLKVGQDMAPFALRLTTARQLADGRRVVATDIEARIGTRYTVDTIRILKNRFPRARFVWLTGADGFAGLSLWKGWRRLVHCVPIAVFPRPGVNARALRGAAGEYMARWRVPARQAGRLASLSPPAWAFLPGVQNSISATQIRQQGGFRVPADQSTPPDLRTTRRKTGEQS</sequence>
<evidence type="ECO:0000256" key="1">
    <source>
        <dbReference type="ARBA" id="ARBA00002324"/>
    </source>
</evidence>
<dbReference type="PANTHER" id="PTHR39321">
    <property type="entry name" value="NICOTINATE-NUCLEOTIDE ADENYLYLTRANSFERASE-RELATED"/>
    <property type="match status" value="1"/>
</dbReference>
<dbReference type="Pfam" id="PF01467">
    <property type="entry name" value="CTP_transf_like"/>
    <property type="match status" value="1"/>
</dbReference>
<dbReference type="InterPro" id="IPR004821">
    <property type="entry name" value="Cyt_trans-like"/>
</dbReference>
<keyword evidence="9 11" id="KW-0520">NAD</keyword>
<dbReference type="EC" id="2.7.7.18" evidence="11"/>
<accession>A0A939HPU4</accession>
<keyword evidence="6 11" id="KW-0548">Nucleotidyltransferase</keyword>
<dbReference type="HAMAP" id="MF_00244">
    <property type="entry name" value="NaMN_adenylyltr"/>
    <property type="match status" value="1"/>
</dbReference>
<evidence type="ECO:0000256" key="5">
    <source>
        <dbReference type="ARBA" id="ARBA00022679"/>
    </source>
</evidence>
<dbReference type="InterPro" id="IPR014729">
    <property type="entry name" value="Rossmann-like_a/b/a_fold"/>
</dbReference>
<proteinExistence type="inferred from homology"/>
<dbReference type="CDD" id="cd02165">
    <property type="entry name" value="NMNAT"/>
    <property type="match status" value="1"/>
</dbReference>
<name>A0A939HPU4_9PROT</name>
<reference evidence="14" key="1">
    <citation type="submission" date="2021-03" db="EMBL/GenBank/DDBJ databases">
        <title>The complete genome sequence of Acetobacter sp. TBRC 12339.</title>
        <authorList>
            <person name="Charoenyingcharoen P."/>
            <person name="Yukphan P."/>
        </authorList>
    </citation>
    <scope>NUCLEOTIDE SEQUENCE</scope>
    <source>
        <strain evidence="14">TBRC 12339</strain>
    </source>
</reference>
<dbReference type="GO" id="GO:0004515">
    <property type="term" value="F:nicotinate-nucleotide adenylyltransferase activity"/>
    <property type="evidence" value="ECO:0007669"/>
    <property type="project" value="UniProtKB-UniRule"/>
</dbReference>
<evidence type="ECO:0000256" key="7">
    <source>
        <dbReference type="ARBA" id="ARBA00022741"/>
    </source>
</evidence>
<dbReference type="NCBIfam" id="NF000843">
    <property type="entry name" value="PRK00071.2-2"/>
    <property type="match status" value="1"/>
</dbReference>
<feature type="domain" description="Cytidyltransferase-like" evidence="13">
    <location>
        <begin position="26"/>
        <end position="205"/>
    </location>
</feature>
<dbReference type="AlphaFoldDB" id="A0A939HPU4"/>
<dbReference type="Proteomes" id="UP000664073">
    <property type="component" value="Unassembled WGS sequence"/>
</dbReference>
<evidence type="ECO:0000256" key="12">
    <source>
        <dbReference type="SAM" id="MobiDB-lite"/>
    </source>
</evidence>
<dbReference type="EMBL" id="JAFVMH010000012">
    <property type="protein sequence ID" value="MBO1326541.1"/>
    <property type="molecule type" value="Genomic_DNA"/>
</dbReference>
<evidence type="ECO:0000256" key="10">
    <source>
        <dbReference type="ARBA" id="ARBA00048721"/>
    </source>
</evidence>
<evidence type="ECO:0000256" key="9">
    <source>
        <dbReference type="ARBA" id="ARBA00023027"/>
    </source>
</evidence>
<organism evidence="14 15">
    <name type="scientific">Acetobacter garciniae</name>
    <dbReference type="NCBI Taxonomy" id="2817435"/>
    <lineage>
        <taxon>Bacteria</taxon>
        <taxon>Pseudomonadati</taxon>
        <taxon>Pseudomonadota</taxon>
        <taxon>Alphaproteobacteria</taxon>
        <taxon>Acetobacterales</taxon>
        <taxon>Acetobacteraceae</taxon>
        <taxon>Acetobacter</taxon>
    </lineage>
</organism>
<feature type="region of interest" description="Disordered" evidence="12">
    <location>
        <begin position="205"/>
        <end position="232"/>
    </location>
</feature>
<evidence type="ECO:0000256" key="3">
    <source>
        <dbReference type="ARBA" id="ARBA00009014"/>
    </source>
</evidence>
<keyword evidence="7 11" id="KW-0547">Nucleotide-binding</keyword>
<dbReference type="Gene3D" id="3.40.50.620">
    <property type="entry name" value="HUPs"/>
    <property type="match status" value="1"/>
</dbReference>
<evidence type="ECO:0000256" key="8">
    <source>
        <dbReference type="ARBA" id="ARBA00022840"/>
    </source>
</evidence>
<comment type="function">
    <text evidence="1 11">Catalyzes the reversible adenylation of nicotinate mononucleotide (NaMN) to nicotinic acid adenine dinucleotide (NaAD).</text>
</comment>
<comment type="similarity">
    <text evidence="3 11">Belongs to the NadD family.</text>
</comment>
<evidence type="ECO:0000259" key="13">
    <source>
        <dbReference type="Pfam" id="PF01467"/>
    </source>
</evidence>